<dbReference type="EMBL" id="LR798205">
    <property type="protein sequence ID" value="CAB5178871.1"/>
    <property type="molecule type" value="Genomic_DNA"/>
</dbReference>
<name>A0A6J7WGG1_9CAUD</name>
<accession>A0A6J7WGG1</accession>
<protein>
    <submittedName>
        <fullName evidence="1">Uncharacterized protein</fullName>
    </submittedName>
</protein>
<proteinExistence type="predicted"/>
<organism evidence="1">
    <name type="scientific">uncultured Caudovirales phage</name>
    <dbReference type="NCBI Taxonomy" id="2100421"/>
    <lineage>
        <taxon>Viruses</taxon>
        <taxon>Duplodnaviria</taxon>
        <taxon>Heunggongvirae</taxon>
        <taxon>Uroviricota</taxon>
        <taxon>Caudoviricetes</taxon>
        <taxon>Peduoviridae</taxon>
        <taxon>Maltschvirus</taxon>
        <taxon>Maltschvirus maltsch</taxon>
    </lineage>
</organism>
<gene>
    <name evidence="1" type="ORF">UFOVP156_44</name>
</gene>
<evidence type="ECO:0000313" key="1">
    <source>
        <dbReference type="EMBL" id="CAB5178871.1"/>
    </source>
</evidence>
<reference evidence="1" key="1">
    <citation type="submission" date="2020-05" db="EMBL/GenBank/DDBJ databases">
        <authorList>
            <person name="Chiriac C."/>
            <person name="Salcher M."/>
            <person name="Ghai R."/>
            <person name="Kavagutti S V."/>
        </authorList>
    </citation>
    <scope>NUCLEOTIDE SEQUENCE</scope>
</reference>
<sequence>MTYDKNHPLYRPADSTNVLDTLRAAGFVPPSEQQKYVDKWRYFKSLGARREVILIHMSEVKA</sequence>